<evidence type="ECO:0000256" key="2">
    <source>
        <dbReference type="SAM" id="SignalP"/>
    </source>
</evidence>
<dbReference type="AlphaFoldDB" id="A0A975G4E4"/>
<dbReference type="Proteomes" id="UP000676409">
    <property type="component" value="Chromosome"/>
</dbReference>
<evidence type="ECO:0000256" key="1">
    <source>
        <dbReference type="SAM" id="MobiDB-lite"/>
    </source>
</evidence>
<dbReference type="InterPro" id="IPR006626">
    <property type="entry name" value="PbH1"/>
</dbReference>
<dbReference type="Gene3D" id="2.160.20.10">
    <property type="entry name" value="Single-stranded right-handed beta-helix, Pectin lyase-like"/>
    <property type="match status" value="1"/>
</dbReference>
<organism evidence="4 5">
    <name type="scientific">Phenylobacterium montanum</name>
    <dbReference type="NCBI Taxonomy" id="2823693"/>
    <lineage>
        <taxon>Bacteria</taxon>
        <taxon>Pseudomonadati</taxon>
        <taxon>Pseudomonadota</taxon>
        <taxon>Alphaproteobacteria</taxon>
        <taxon>Caulobacterales</taxon>
        <taxon>Caulobacteraceae</taxon>
        <taxon>Phenylobacterium</taxon>
    </lineage>
</organism>
<feature type="compositionally biased region" description="Polar residues" evidence="1">
    <location>
        <begin position="376"/>
        <end position="388"/>
    </location>
</feature>
<dbReference type="InterPro" id="IPR022442">
    <property type="entry name" value="SO_2930-like_dom"/>
</dbReference>
<dbReference type="InterPro" id="IPR012334">
    <property type="entry name" value="Pectin_lyas_fold"/>
</dbReference>
<protein>
    <submittedName>
        <fullName evidence="4">Right-handed parallel beta-helix repeat-containing protein</fullName>
    </submittedName>
</protein>
<feature type="region of interest" description="Disordered" evidence="1">
    <location>
        <begin position="376"/>
        <end position="407"/>
    </location>
</feature>
<gene>
    <name evidence="4" type="ORF">KCG34_11540</name>
</gene>
<evidence type="ECO:0000313" key="5">
    <source>
        <dbReference type="Proteomes" id="UP000676409"/>
    </source>
</evidence>
<dbReference type="KEGG" id="caul:KCG34_11540"/>
<dbReference type="InterPro" id="IPR011050">
    <property type="entry name" value="Pectin_lyase_fold/virulence"/>
</dbReference>
<sequence>MFRTSILFALVGAALSGPALAKTLDVAAGPDAQERIQSALIDAKPGDVVRLGAGRFDLADGLSLDVANVTVTGAGADKTILAFDAQKGSAEGLLVTSNGVTVRDLAVQNAHGNGVKAKGVDRITMKNLIVEWTGGPKSSNGAYGVYPVSSTNVLIDHVLVRGASDAGIYVGQSRNVVVEHSRAEFNVAGIEIENCYDAEVRDNLATHNAGGILVFDLPGLPQMGGHSTKVFNNASIDNDTPNFAPKGNIVAGVPTGTGVMVMANRDIHVFANNIDGNATVGVLLVAYVQPFTDPAYNPLPREISIHGNRMGKNGWAPAFPGGAELAKALGGTLPPVVWDGVVTYTHPGGNPETIPAQFHIADGPVANLRLVTQGTPITSANPEVTPNLGSAPLPEPAPVTLPAGQGG</sequence>
<dbReference type="Pfam" id="PF13229">
    <property type="entry name" value="Beta_helix"/>
    <property type="match status" value="1"/>
</dbReference>
<keyword evidence="5" id="KW-1185">Reference proteome</keyword>
<accession>A0A975G4E4</accession>
<feature type="domain" description="Right handed beta helix" evidence="3">
    <location>
        <begin position="92"/>
        <end position="218"/>
    </location>
</feature>
<feature type="chain" id="PRO_5037171497" evidence="2">
    <location>
        <begin position="22"/>
        <end position="407"/>
    </location>
</feature>
<evidence type="ECO:0000259" key="3">
    <source>
        <dbReference type="Pfam" id="PF13229"/>
    </source>
</evidence>
<dbReference type="InterPro" id="IPR039448">
    <property type="entry name" value="Beta_helix"/>
</dbReference>
<name>A0A975G4E4_9CAUL</name>
<proteinExistence type="predicted"/>
<evidence type="ECO:0000313" key="4">
    <source>
        <dbReference type="EMBL" id="QUD90441.1"/>
    </source>
</evidence>
<dbReference type="SMART" id="SM00710">
    <property type="entry name" value="PbH1"/>
    <property type="match status" value="6"/>
</dbReference>
<reference evidence="4" key="1">
    <citation type="submission" date="2021-04" db="EMBL/GenBank/DDBJ databases">
        <title>The complete genome sequence of Caulobacter sp. S6.</title>
        <authorList>
            <person name="Tang Y."/>
            <person name="Ouyang W."/>
            <person name="Liu Q."/>
            <person name="Huang B."/>
            <person name="Guo Z."/>
            <person name="Lei P."/>
        </authorList>
    </citation>
    <scope>NUCLEOTIDE SEQUENCE</scope>
    <source>
        <strain evidence="4">S6</strain>
    </source>
</reference>
<dbReference type="RefSeq" id="WP_211940492.1">
    <property type="nucleotide sequence ID" value="NZ_CP073078.1"/>
</dbReference>
<dbReference type="SUPFAM" id="SSF51126">
    <property type="entry name" value="Pectin lyase-like"/>
    <property type="match status" value="1"/>
</dbReference>
<dbReference type="NCBIfam" id="TIGR03805">
    <property type="entry name" value="beta_helix_1"/>
    <property type="match status" value="1"/>
</dbReference>
<dbReference type="EMBL" id="CP073078">
    <property type="protein sequence ID" value="QUD90441.1"/>
    <property type="molecule type" value="Genomic_DNA"/>
</dbReference>
<keyword evidence="2" id="KW-0732">Signal</keyword>
<feature type="signal peptide" evidence="2">
    <location>
        <begin position="1"/>
        <end position="21"/>
    </location>
</feature>